<protein>
    <submittedName>
        <fullName evidence="2">Uncharacterized protein</fullName>
    </submittedName>
</protein>
<accession>A0A915PPP3</accession>
<dbReference type="WBParaSite" id="sdigi.contig189.g5874.t1">
    <property type="protein sequence ID" value="sdigi.contig189.g5874.t1"/>
    <property type="gene ID" value="sdigi.contig189.g5874"/>
</dbReference>
<evidence type="ECO:0000313" key="1">
    <source>
        <dbReference type="Proteomes" id="UP000887581"/>
    </source>
</evidence>
<name>A0A915PPP3_9BILA</name>
<reference evidence="2" key="1">
    <citation type="submission" date="2022-11" db="UniProtKB">
        <authorList>
            <consortium name="WormBaseParasite"/>
        </authorList>
    </citation>
    <scope>IDENTIFICATION</scope>
</reference>
<organism evidence="1 2">
    <name type="scientific">Setaria digitata</name>
    <dbReference type="NCBI Taxonomy" id="48799"/>
    <lineage>
        <taxon>Eukaryota</taxon>
        <taxon>Metazoa</taxon>
        <taxon>Ecdysozoa</taxon>
        <taxon>Nematoda</taxon>
        <taxon>Chromadorea</taxon>
        <taxon>Rhabditida</taxon>
        <taxon>Spirurina</taxon>
        <taxon>Spiruromorpha</taxon>
        <taxon>Filarioidea</taxon>
        <taxon>Setariidae</taxon>
        <taxon>Setaria</taxon>
    </lineage>
</organism>
<sequence>MEEQNQDDSSGNHEKLEEDEDQAILNILMDNYDQCKISIALMLFSGEYFRKIPLESENGLIHLRLLAC</sequence>
<evidence type="ECO:0000313" key="2">
    <source>
        <dbReference type="WBParaSite" id="sdigi.contig189.g5874.t1"/>
    </source>
</evidence>
<proteinExistence type="predicted"/>
<keyword evidence="1" id="KW-1185">Reference proteome</keyword>
<dbReference type="Proteomes" id="UP000887581">
    <property type="component" value="Unplaced"/>
</dbReference>
<dbReference type="AlphaFoldDB" id="A0A915PPP3"/>